<organism evidence="3 4">
    <name type="scientific">Bdellovibrio reynosensis</name>
    <dbReference type="NCBI Taxonomy" id="2835041"/>
    <lineage>
        <taxon>Bacteria</taxon>
        <taxon>Pseudomonadati</taxon>
        <taxon>Bdellovibrionota</taxon>
        <taxon>Bdellovibrionia</taxon>
        <taxon>Bdellovibrionales</taxon>
        <taxon>Pseudobdellovibrionaceae</taxon>
        <taxon>Bdellovibrio</taxon>
    </lineage>
</organism>
<reference evidence="3" key="1">
    <citation type="submission" date="2022-03" db="EMBL/GenBank/DDBJ databases">
        <title>Genome Identification and Characterization of new species Bdellovibrio reynosense LBG001 sp. nov. from a Mexico soil sample.</title>
        <authorList>
            <person name="Camilli A."/>
            <person name="Ajao Y."/>
            <person name="Guo X."/>
        </authorList>
    </citation>
    <scope>NUCLEOTIDE SEQUENCE</scope>
    <source>
        <strain evidence="3">LBG001</strain>
    </source>
</reference>
<dbReference type="EMBL" id="CP093442">
    <property type="protein sequence ID" value="UOF01407.1"/>
    <property type="molecule type" value="Genomic_DNA"/>
</dbReference>
<dbReference type="Gene3D" id="3.40.190.10">
    <property type="entry name" value="Periplasmic binding protein-like II"/>
    <property type="match status" value="2"/>
</dbReference>
<keyword evidence="1" id="KW-0732">Signal</keyword>
<dbReference type="SMART" id="SM00062">
    <property type="entry name" value="PBPb"/>
    <property type="match status" value="1"/>
</dbReference>
<sequence length="230" mass="26621">MTVIGYDFNPFYYNSGSEGIQGACFDFLSTICKSQNENCKFKIASQNQVVSMVVNGEVDLMCPVAKTPYRETVLEFTESIFESRYSFFTLEENLSRYHDYKDIKGQTVGVMNRSASHESLIKFQDRTPFKIVAEEKADAVLRKADSKIYSLVYMNRDVAMTWIKKNRSTLKEIPTMGEDISYFIAFSKKRTHALRTKNFADEIRKLKRTKFLSELSAKYQLQPANHLHMN</sequence>
<dbReference type="InterPro" id="IPR001638">
    <property type="entry name" value="Solute-binding_3/MltF_N"/>
</dbReference>
<name>A0ABY4C904_9BACT</name>
<evidence type="ECO:0000313" key="4">
    <source>
        <dbReference type="Proteomes" id="UP000830116"/>
    </source>
</evidence>
<dbReference type="Pfam" id="PF00497">
    <property type="entry name" value="SBP_bac_3"/>
    <property type="match status" value="1"/>
</dbReference>
<dbReference type="SUPFAM" id="SSF53850">
    <property type="entry name" value="Periplasmic binding protein-like II"/>
    <property type="match status" value="1"/>
</dbReference>
<dbReference type="Proteomes" id="UP000830116">
    <property type="component" value="Chromosome"/>
</dbReference>
<dbReference type="PANTHER" id="PTHR35936">
    <property type="entry name" value="MEMBRANE-BOUND LYTIC MUREIN TRANSGLYCOSYLASE F"/>
    <property type="match status" value="1"/>
</dbReference>
<protein>
    <submittedName>
        <fullName evidence="3">Transporter substrate-binding domain-containing protein</fullName>
    </submittedName>
</protein>
<accession>A0ABY4C904</accession>
<evidence type="ECO:0000313" key="3">
    <source>
        <dbReference type="EMBL" id="UOF01407.1"/>
    </source>
</evidence>
<proteinExistence type="predicted"/>
<dbReference type="RefSeq" id="WP_243537847.1">
    <property type="nucleotide sequence ID" value="NZ_CP093442.1"/>
</dbReference>
<evidence type="ECO:0000256" key="1">
    <source>
        <dbReference type="ARBA" id="ARBA00022729"/>
    </source>
</evidence>
<keyword evidence="4" id="KW-1185">Reference proteome</keyword>
<dbReference type="PANTHER" id="PTHR35936:SF25">
    <property type="entry name" value="ABC TRANSPORTER SUBSTRATE-BINDING PROTEIN"/>
    <property type="match status" value="1"/>
</dbReference>
<gene>
    <name evidence="3" type="ORF">MNR06_00375</name>
</gene>
<feature type="domain" description="Solute-binding protein family 3/N-terminal" evidence="2">
    <location>
        <begin position="1"/>
        <end position="223"/>
    </location>
</feature>
<evidence type="ECO:0000259" key="2">
    <source>
        <dbReference type="SMART" id="SM00062"/>
    </source>
</evidence>